<evidence type="ECO:0000313" key="2">
    <source>
        <dbReference type="EMBL" id="KKN62649.1"/>
    </source>
</evidence>
<reference evidence="2" key="1">
    <citation type="journal article" date="2015" name="Nature">
        <title>Complex archaea that bridge the gap between prokaryotes and eukaryotes.</title>
        <authorList>
            <person name="Spang A."/>
            <person name="Saw J.H."/>
            <person name="Jorgensen S.L."/>
            <person name="Zaremba-Niedzwiedzka K."/>
            <person name="Martijn J."/>
            <person name="Lind A.E."/>
            <person name="van Eijk R."/>
            <person name="Schleper C."/>
            <person name="Guy L."/>
            <person name="Ettema T.J."/>
        </authorList>
    </citation>
    <scope>NUCLEOTIDE SEQUENCE</scope>
</reference>
<organism evidence="2">
    <name type="scientific">marine sediment metagenome</name>
    <dbReference type="NCBI Taxonomy" id="412755"/>
    <lineage>
        <taxon>unclassified sequences</taxon>
        <taxon>metagenomes</taxon>
        <taxon>ecological metagenomes</taxon>
    </lineage>
</organism>
<dbReference type="AlphaFoldDB" id="A0A0F9S6B3"/>
<name>A0A0F9S6B3_9ZZZZ</name>
<dbReference type="SUPFAM" id="SSF143422">
    <property type="entry name" value="Transposase IS200-like"/>
    <property type="match status" value="1"/>
</dbReference>
<dbReference type="InterPro" id="IPR002686">
    <property type="entry name" value="Transposase_17"/>
</dbReference>
<dbReference type="Pfam" id="PF01797">
    <property type="entry name" value="Y1_Tnp"/>
    <property type="match status" value="1"/>
</dbReference>
<dbReference type="InterPro" id="IPR036515">
    <property type="entry name" value="Transposase_17_sf"/>
</dbReference>
<dbReference type="GO" id="GO:0004803">
    <property type="term" value="F:transposase activity"/>
    <property type="evidence" value="ECO:0007669"/>
    <property type="project" value="InterPro"/>
</dbReference>
<dbReference type="EMBL" id="LAZR01000617">
    <property type="protein sequence ID" value="KKN62649.1"/>
    <property type="molecule type" value="Genomic_DNA"/>
</dbReference>
<dbReference type="SMART" id="SM01321">
    <property type="entry name" value="Y1_Tnp"/>
    <property type="match status" value="1"/>
</dbReference>
<evidence type="ECO:0000259" key="1">
    <source>
        <dbReference type="SMART" id="SM01321"/>
    </source>
</evidence>
<gene>
    <name evidence="2" type="ORF">LCGC14_0509920</name>
</gene>
<accession>A0A0F9S6B3</accession>
<proteinExistence type="predicted"/>
<comment type="caution">
    <text evidence="2">The sequence shown here is derived from an EMBL/GenBank/DDBJ whole genome shotgun (WGS) entry which is preliminary data.</text>
</comment>
<sequence length="267" mass="32769">MKNSKTIEVRLLKLNFNSLKDIIFLMQKPQFINNEIYHIYNRGVEKRNIFSDKKDHFRFIHNLFEFNDENPVLNTGYYFNRQTMEVELRYIEETKKKERKPRKLLVEILTFCLMPNHYHLLLRQKKEKGIVRFMQKLGTGYTNYFNKKYERVGSLLQGRFKAIHVNKEEYLDFLLYYIHFNPLDLFEPGWREEKIKNYQKAIEFLNSYRWSSHLDYIDKKNFPSVTQREFLLNTLGGEKNYQQNIEKWFEEIVKRKDIEDFGKIRLE</sequence>
<dbReference type="Gene3D" id="3.30.70.1290">
    <property type="entry name" value="Transposase IS200-like"/>
    <property type="match status" value="1"/>
</dbReference>
<dbReference type="PANTHER" id="PTHR34322">
    <property type="entry name" value="TRANSPOSASE, Y1_TNP DOMAIN-CONTAINING"/>
    <property type="match status" value="1"/>
</dbReference>
<dbReference type="GO" id="GO:0006313">
    <property type="term" value="P:DNA transposition"/>
    <property type="evidence" value="ECO:0007669"/>
    <property type="project" value="InterPro"/>
</dbReference>
<dbReference type="PANTHER" id="PTHR34322:SF2">
    <property type="entry name" value="TRANSPOSASE IS200-LIKE DOMAIN-CONTAINING PROTEIN"/>
    <property type="match status" value="1"/>
</dbReference>
<protein>
    <recommendedName>
        <fullName evidence="1">Transposase IS200-like domain-containing protein</fullName>
    </recommendedName>
</protein>
<dbReference type="GO" id="GO:0003677">
    <property type="term" value="F:DNA binding"/>
    <property type="evidence" value="ECO:0007669"/>
    <property type="project" value="InterPro"/>
</dbReference>
<feature type="domain" description="Transposase IS200-like" evidence="1">
    <location>
        <begin position="32"/>
        <end position="181"/>
    </location>
</feature>